<dbReference type="GO" id="GO:0016747">
    <property type="term" value="F:acyltransferase activity, transferring groups other than amino-acyl groups"/>
    <property type="evidence" value="ECO:0007669"/>
    <property type="project" value="InterPro"/>
</dbReference>
<dbReference type="EMBL" id="NVVJ01000031">
    <property type="protein sequence ID" value="PCJ24044.1"/>
    <property type="molecule type" value="Genomic_DNA"/>
</dbReference>
<dbReference type="PROSITE" id="PS51186">
    <property type="entry name" value="GNAT"/>
    <property type="match status" value="1"/>
</dbReference>
<dbReference type="CDD" id="cd04301">
    <property type="entry name" value="NAT_SF"/>
    <property type="match status" value="1"/>
</dbReference>
<dbReference type="InterPro" id="IPR000182">
    <property type="entry name" value="GNAT_dom"/>
</dbReference>
<evidence type="ECO:0000313" key="3">
    <source>
        <dbReference type="Proteomes" id="UP000218327"/>
    </source>
</evidence>
<evidence type="ECO:0000259" key="1">
    <source>
        <dbReference type="PROSITE" id="PS51186"/>
    </source>
</evidence>
<dbReference type="Pfam" id="PF00583">
    <property type="entry name" value="Acetyltransf_1"/>
    <property type="match status" value="1"/>
</dbReference>
<dbReference type="SUPFAM" id="SSF55729">
    <property type="entry name" value="Acyl-CoA N-acyltransferases (Nat)"/>
    <property type="match status" value="1"/>
</dbReference>
<evidence type="ECO:0000313" key="2">
    <source>
        <dbReference type="EMBL" id="PCJ24044.1"/>
    </source>
</evidence>
<dbReference type="InterPro" id="IPR016181">
    <property type="entry name" value="Acyl_CoA_acyltransferase"/>
</dbReference>
<organism evidence="2 3">
    <name type="scientific">SAR86 cluster bacterium</name>
    <dbReference type="NCBI Taxonomy" id="2030880"/>
    <lineage>
        <taxon>Bacteria</taxon>
        <taxon>Pseudomonadati</taxon>
        <taxon>Pseudomonadota</taxon>
        <taxon>Gammaproteobacteria</taxon>
        <taxon>SAR86 cluster</taxon>
    </lineage>
</organism>
<gene>
    <name evidence="2" type="ORF">COA96_10565</name>
</gene>
<dbReference type="AlphaFoldDB" id="A0A2A5AXL7"/>
<sequence length="186" mass="21160">MACYIKGSDHLRSHSLSSTTSNFSFSRVDKTSKGILSNLLELYCHDMSQWLDVETDERGTFSKHYNVLQCWENGGSVFIAKKGVLPIGFAIVQPAQQFTNAGGWDLKEFFVLRKYRRTGAGQKLAKFVWDTSSDKWLVRVHSANRPAVPFWRTTIESYSNGKCIEDIRDVNGNDWFYFSFEGAASC</sequence>
<comment type="caution">
    <text evidence="2">The sequence shown here is derived from an EMBL/GenBank/DDBJ whole genome shotgun (WGS) entry which is preliminary data.</text>
</comment>
<feature type="domain" description="N-acetyltransferase" evidence="1">
    <location>
        <begin position="37"/>
        <end position="183"/>
    </location>
</feature>
<reference evidence="3" key="1">
    <citation type="submission" date="2017-08" db="EMBL/GenBank/DDBJ databases">
        <title>A dynamic microbial community with high functional redundancy inhabits the cold, oxic subseafloor aquifer.</title>
        <authorList>
            <person name="Tully B.J."/>
            <person name="Wheat C.G."/>
            <person name="Glazer B.T."/>
            <person name="Huber J.A."/>
        </authorList>
    </citation>
    <scope>NUCLEOTIDE SEQUENCE [LARGE SCALE GENOMIC DNA]</scope>
</reference>
<dbReference type="Proteomes" id="UP000218327">
    <property type="component" value="Unassembled WGS sequence"/>
</dbReference>
<accession>A0A2A5AXL7</accession>
<protein>
    <recommendedName>
        <fullName evidence="1">N-acetyltransferase domain-containing protein</fullName>
    </recommendedName>
</protein>
<proteinExistence type="predicted"/>
<name>A0A2A5AXL7_9GAMM</name>
<dbReference type="Gene3D" id="3.40.630.30">
    <property type="match status" value="1"/>
</dbReference>